<sequence length="90" mass="9160">MGSNAATAKTPDHVAQTATQSDALPDGGTVLIGIFGAKTAPQALVRTASGRVKRIKNGSRIAASHVVAIDAEGLILERNGQTRRLAMPGG</sequence>
<name>A0A843YDW3_9RHOB</name>
<dbReference type="EMBL" id="WIBF01000001">
    <property type="protein sequence ID" value="MQQ07503.1"/>
    <property type="molecule type" value="Genomic_DNA"/>
</dbReference>
<dbReference type="Proteomes" id="UP000444174">
    <property type="component" value="Unassembled WGS sequence"/>
</dbReference>
<dbReference type="AlphaFoldDB" id="A0A843YDW3"/>
<proteinExistence type="predicted"/>
<organism evidence="2 3">
    <name type="scientific">Tritonibacter litoralis</name>
    <dbReference type="NCBI Taxonomy" id="2662264"/>
    <lineage>
        <taxon>Bacteria</taxon>
        <taxon>Pseudomonadati</taxon>
        <taxon>Pseudomonadota</taxon>
        <taxon>Alphaproteobacteria</taxon>
        <taxon>Rhodobacterales</taxon>
        <taxon>Paracoccaceae</taxon>
        <taxon>Tritonibacter</taxon>
    </lineage>
</organism>
<evidence type="ECO:0008006" key="4">
    <source>
        <dbReference type="Google" id="ProtNLM"/>
    </source>
</evidence>
<reference evidence="2 3" key="1">
    <citation type="submission" date="2019-10" db="EMBL/GenBank/DDBJ databases">
        <title>Epibacterium sp. nov., isolated from seawater.</title>
        <authorList>
            <person name="Zhang X."/>
            <person name="Li N."/>
        </authorList>
    </citation>
    <scope>NUCLEOTIDE SEQUENCE [LARGE SCALE GENOMIC DNA]</scope>
    <source>
        <strain evidence="2 3">SM1979</strain>
    </source>
</reference>
<protein>
    <recommendedName>
        <fullName evidence="4">Type IV pilus biogenesis</fullName>
    </recommendedName>
</protein>
<gene>
    <name evidence="2" type="ORF">GFB49_03470</name>
</gene>
<accession>A0A843YDW3</accession>
<keyword evidence="3" id="KW-1185">Reference proteome</keyword>
<dbReference type="RefSeq" id="WP_153214378.1">
    <property type="nucleotide sequence ID" value="NZ_WIBF01000001.1"/>
</dbReference>
<evidence type="ECO:0000313" key="2">
    <source>
        <dbReference type="EMBL" id="MQQ07503.1"/>
    </source>
</evidence>
<evidence type="ECO:0000313" key="3">
    <source>
        <dbReference type="Proteomes" id="UP000444174"/>
    </source>
</evidence>
<comment type="caution">
    <text evidence="2">The sequence shown here is derived from an EMBL/GenBank/DDBJ whole genome shotgun (WGS) entry which is preliminary data.</text>
</comment>
<feature type="region of interest" description="Disordered" evidence="1">
    <location>
        <begin position="1"/>
        <end position="22"/>
    </location>
</feature>
<evidence type="ECO:0000256" key="1">
    <source>
        <dbReference type="SAM" id="MobiDB-lite"/>
    </source>
</evidence>